<gene>
    <name evidence="2" type="ORF">HH212_04605</name>
</gene>
<keyword evidence="3" id="KW-1185">Reference proteome</keyword>
<evidence type="ECO:0000313" key="2">
    <source>
        <dbReference type="EMBL" id="QJD99403.1"/>
    </source>
</evidence>
<accession>A0A7Z2VUH6</accession>
<keyword evidence="1" id="KW-0812">Transmembrane</keyword>
<dbReference type="Proteomes" id="UP000502415">
    <property type="component" value="Chromosome"/>
</dbReference>
<feature type="transmembrane region" description="Helical" evidence="1">
    <location>
        <begin position="43"/>
        <end position="64"/>
    </location>
</feature>
<dbReference type="RefSeq" id="WP_169434298.1">
    <property type="nucleotide sequence ID" value="NZ_CP051685.1"/>
</dbReference>
<evidence type="ECO:0000313" key="3">
    <source>
        <dbReference type="Proteomes" id="UP000502415"/>
    </source>
</evidence>
<dbReference type="EMBL" id="CP051685">
    <property type="protein sequence ID" value="QJD99403.1"/>
    <property type="molecule type" value="Genomic_DNA"/>
</dbReference>
<protein>
    <submittedName>
        <fullName evidence="2">Uncharacterized protein</fullName>
    </submittedName>
</protein>
<reference evidence="2 3" key="1">
    <citation type="submission" date="2020-04" db="EMBL/GenBank/DDBJ databases">
        <title>Genome sequencing of novel species.</title>
        <authorList>
            <person name="Heo J."/>
            <person name="Kim S.-J."/>
            <person name="Kim J.-S."/>
            <person name="Hong S.-B."/>
            <person name="Kwon S.-W."/>
        </authorList>
    </citation>
    <scope>NUCLEOTIDE SEQUENCE [LARGE SCALE GENOMIC DNA]</scope>
    <source>
        <strain evidence="2 3">GN2-R2</strain>
    </source>
</reference>
<evidence type="ECO:0000256" key="1">
    <source>
        <dbReference type="SAM" id="Phobius"/>
    </source>
</evidence>
<feature type="transmembrane region" description="Helical" evidence="1">
    <location>
        <begin position="70"/>
        <end position="92"/>
    </location>
</feature>
<keyword evidence="1" id="KW-0472">Membrane</keyword>
<feature type="transmembrane region" description="Helical" evidence="1">
    <location>
        <begin position="6"/>
        <end position="31"/>
    </location>
</feature>
<name>A0A7Z2VUH6_9BURK</name>
<organism evidence="2 3">
    <name type="scientific">Massilia forsythiae</name>
    <dbReference type="NCBI Taxonomy" id="2728020"/>
    <lineage>
        <taxon>Bacteria</taxon>
        <taxon>Pseudomonadati</taxon>
        <taxon>Pseudomonadota</taxon>
        <taxon>Betaproteobacteria</taxon>
        <taxon>Burkholderiales</taxon>
        <taxon>Oxalobacteraceae</taxon>
        <taxon>Telluria group</taxon>
        <taxon>Massilia</taxon>
    </lineage>
</organism>
<keyword evidence="1" id="KW-1133">Transmembrane helix</keyword>
<dbReference type="KEGG" id="mfy:HH212_04605"/>
<sequence length="98" mass="10684">MPKLILTVAILGALFCLLWGPSFLVARRLWFRGDLTVFRSLRLLWPAQTVLVAGLVFAADAAGWTNLPGYTVAITAAVSLAGAAAFAAWRLLRRLMVR</sequence>
<dbReference type="AlphaFoldDB" id="A0A7Z2VUH6"/>
<proteinExistence type="predicted"/>